<evidence type="ECO:0000313" key="1">
    <source>
        <dbReference type="EMBL" id="ELZ96071.1"/>
    </source>
</evidence>
<sequence>MTEREREILSGEADVKDNYRYKVESQVRSRITKRLEADVEVLSEHYPEMFQSLQGLICEDSE</sequence>
<protein>
    <submittedName>
        <fullName evidence="1">Uncharacterized protein</fullName>
    </submittedName>
</protein>
<dbReference type="AlphaFoldDB" id="M0IH49"/>
<proteinExistence type="predicted"/>
<dbReference type="PATRIC" id="fig|662479.7.peg.1171"/>
<dbReference type="Proteomes" id="UP000011550">
    <property type="component" value="Unassembled WGS sequence"/>
</dbReference>
<dbReference type="EMBL" id="AOLN01000009">
    <property type="protein sequence ID" value="ELZ96071.1"/>
    <property type="molecule type" value="Genomic_DNA"/>
</dbReference>
<name>M0IH49_9EURY</name>
<gene>
    <name evidence="1" type="ORF">C440_05757</name>
</gene>
<evidence type="ECO:0000313" key="2">
    <source>
        <dbReference type="Proteomes" id="UP000011550"/>
    </source>
</evidence>
<comment type="caution">
    <text evidence="1">The sequence shown here is derived from an EMBL/GenBank/DDBJ whole genome shotgun (WGS) entry which is preliminary data.</text>
</comment>
<keyword evidence="2" id="KW-1185">Reference proteome</keyword>
<accession>M0IH49</accession>
<reference evidence="1 2" key="1">
    <citation type="journal article" date="2014" name="PLoS Genet.">
        <title>Phylogenetically driven sequencing of extremely halophilic archaea reveals strategies for static and dynamic osmo-response.</title>
        <authorList>
            <person name="Becker E.A."/>
            <person name="Seitzer P.M."/>
            <person name="Tritt A."/>
            <person name="Larsen D."/>
            <person name="Krusor M."/>
            <person name="Yao A.I."/>
            <person name="Wu D."/>
            <person name="Madern D."/>
            <person name="Eisen J.A."/>
            <person name="Darling A.E."/>
            <person name="Facciotti M.T."/>
        </authorList>
    </citation>
    <scope>NUCLEOTIDE SEQUENCE [LARGE SCALE GENOMIC DNA]</scope>
    <source>
        <strain evidence="1 2">ATCC BAA-1512</strain>
    </source>
</reference>
<organism evidence="1 2">
    <name type="scientific">Haloferax mucosum ATCC BAA-1512</name>
    <dbReference type="NCBI Taxonomy" id="662479"/>
    <lineage>
        <taxon>Archaea</taxon>
        <taxon>Methanobacteriati</taxon>
        <taxon>Methanobacteriota</taxon>
        <taxon>Stenosarchaea group</taxon>
        <taxon>Halobacteria</taxon>
        <taxon>Halobacteriales</taxon>
        <taxon>Haloferacaceae</taxon>
        <taxon>Haloferax</taxon>
    </lineage>
</organism>